<keyword evidence="12 13" id="KW-0472">Membrane</keyword>
<evidence type="ECO:0000256" key="10">
    <source>
        <dbReference type="ARBA" id="ARBA00022989"/>
    </source>
</evidence>
<evidence type="ECO:0000256" key="5">
    <source>
        <dbReference type="ARBA" id="ARBA00022670"/>
    </source>
</evidence>
<dbReference type="CDD" id="cd06158">
    <property type="entry name" value="S2P-M50_like_1"/>
    <property type="match status" value="1"/>
</dbReference>
<name>A0ABY9X9T7_9BACT</name>
<feature type="transmembrane region" description="Helical" evidence="13">
    <location>
        <begin position="81"/>
        <end position="103"/>
    </location>
</feature>
<evidence type="ECO:0000256" key="8">
    <source>
        <dbReference type="ARBA" id="ARBA00022801"/>
    </source>
</evidence>
<evidence type="ECO:0000256" key="12">
    <source>
        <dbReference type="ARBA" id="ARBA00023136"/>
    </source>
</evidence>
<feature type="domain" description="Peptidase M50" evidence="14">
    <location>
        <begin position="116"/>
        <end position="157"/>
    </location>
</feature>
<evidence type="ECO:0000256" key="9">
    <source>
        <dbReference type="ARBA" id="ARBA00022833"/>
    </source>
</evidence>
<evidence type="ECO:0000256" key="1">
    <source>
        <dbReference type="ARBA" id="ARBA00001947"/>
    </source>
</evidence>
<dbReference type="Proteomes" id="UP001611383">
    <property type="component" value="Chromosome"/>
</dbReference>
<dbReference type="GO" id="GO:0008233">
    <property type="term" value="F:peptidase activity"/>
    <property type="evidence" value="ECO:0007669"/>
    <property type="project" value="UniProtKB-KW"/>
</dbReference>
<dbReference type="PANTHER" id="PTHR35864">
    <property type="entry name" value="ZINC METALLOPROTEASE MJ0611-RELATED"/>
    <property type="match status" value="1"/>
</dbReference>
<dbReference type="InterPro" id="IPR008915">
    <property type="entry name" value="Peptidase_M50"/>
</dbReference>
<keyword evidence="16" id="KW-1185">Reference proteome</keyword>
<protein>
    <submittedName>
        <fullName evidence="15">Site-2 protease family protein</fullName>
    </submittedName>
</protein>
<keyword evidence="10 13" id="KW-1133">Transmembrane helix</keyword>
<evidence type="ECO:0000256" key="4">
    <source>
        <dbReference type="ARBA" id="ARBA00022475"/>
    </source>
</evidence>
<evidence type="ECO:0000256" key="6">
    <source>
        <dbReference type="ARBA" id="ARBA00022692"/>
    </source>
</evidence>
<feature type="transmembrane region" description="Helical" evidence="13">
    <location>
        <begin position="166"/>
        <end position="185"/>
    </location>
</feature>
<evidence type="ECO:0000256" key="3">
    <source>
        <dbReference type="ARBA" id="ARBA00007931"/>
    </source>
</evidence>
<keyword evidence="6 13" id="KW-0812">Transmembrane</keyword>
<keyword evidence="5 15" id="KW-0645">Protease</keyword>
<keyword evidence="8" id="KW-0378">Hydrolase</keyword>
<gene>
    <name evidence="15" type="ORF">F0U60_00785</name>
</gene>
<sequence length="208" mass="22542">MMLIPLVLSLSVHEFAHAWSARLLGDDTAERMGRLTLNPLAHIHPIGTLLLPLLGIPFGWARPVPVDATRFRRDIPMRTGWMITAAAGPLSNLFLAAVSALAFGLTMRWAPDFLLANPGLRSLLGIMVVINVVLALFNLLPVPPLDGSRVVEGLLPQRLLGAWQRVLALGPVLLIGILFFGGRLIQGPKDYVVGLMERLIFGIATIGI</sequence>
<keyword evidence="11" id="KW-0482">Metalloprotease</keyword>
<dbReference type="Pfam" id="PF02163">
    <property type="entry name" value="Peptidase_M50"/>
    <property type="match status" value="1"/>
</dbReference>
<keyword evidence="7" id="KW-0479">Metal-binding</keyword>
<comment type="cofactor">
    <cofactor evidence="1">
        <name>Zn(2+)</name>
        <dbReference type="ChEBI" id="CHEBI:29105"/>
    </cofactor>
</comment>
<dbReference type="GO" id="GO:0006508">
    <property type="term" value="P:proteolysis"/>
    <property type="evidence" value="ECO:0007669"/>
    <property type="project" value="UniProtKB-KW"/>
</dbReference>
<feature type="transmembrane region" description="Helical" evidence="13">
    <location>
        <begin position="42"/>
        <end position="60"/>
    </location>
</feature>
<dbReference type="EMBL" id="CP043494">
    <property type="protein sequence ID" value="WNG52158.1"/>
    <property type="molecule type" value="Genomic_DNA"/>
</dbReference>
<comment type="similarity">
    <text evidence="3">Belongs to the peptidase M50B family.</text>
</comment>
<feature type="transmembrane region" description="Helical" evidence="13">
    <location>
        <begin position="123"/>
        <end position="145"/>
    </location>
</feature>
<dbReference type="InterPro" id="IPR052348">
    <property type="entry name" value="Metallopeptidase_M50B"/>
</dbReference>
<evidence type="ECO:0000256" key="7">
    <source>
        <dbReference type="ARBA" id="ARBA00022723"/>
    </source>
</evidence>
<keyword evidence="4" id="KW-1003">Cell membrane</keyword>
<accession>A0ABY9X9T7</accession>
<evidence type="ECO:0000256" key="13">
    <source>
        <dbReference type="SAM" id="Phobius"/>
    </source>
</evidence>
<keyword evidence="9" id="KW-0862">Zinc</keyword>
<evidence type="ECO:0000313" key="15">
    <source>
        <dbReference type="EMBL" id="WNG52158.1"/>
    </source>
</evidence>
<evidence type="ECO:0000256" key="2">
    <source>
        <dbReference type="ARBA" id="ARBA00004651"/>
    </source>
</evidence>
<evidence type="ECO:0000256" key="11">
    <source>
        <dbReference type="ARBA" id="ARBA00023049"/>
    </source>
</evidence>
<organism evidence="15 16">
    <name type="scientific">Archangium minus</name>
    <dbReference type="NCBI Taxonomy" id="83450"/>
    <lineage>
        <taxon>Bacteria</taxon>
        <taxon>Pseudomonadati</taxon>
        <taxon>Myxococcota</taxon>
        <taxon>Myxococcia</taxon>
        <taxon>Myxococcales</taxon>
        <taxon>Cystobacterineae</taxon>
        <taxon>Archangiaceae</taxon>
        <taxon>Archangium</taxon>
    </lineage>
</organism>
<comment type="subcellular location">
    <subcellularLocation>
        <location evidence="2">Cell membrane</location>
        <topology evidence="2">Multi-pass membrane protein</topology>
    </subcellularLocation>
</comment>
<proteinExistence type="inferred from homology"/>
<evidence type="ECO:0000313" key="16">
    <source>
        <dbReference type="Proteomes" id="UP001611383"/>
    </source>
</evidence>
<evidence type="ECO:0000259" key="14">
    <source>
        <dbReference type="Pfam" id="PF02163"/>
    </source>
</evidence>
<dbReference type="InterPro" id="IPR044537">
    <property type="entry name" value="Rip2-like"/>
</dbReference>
<reference evidence="15 16" key="1">
    <citation type="submission" date="2019-08" db="EMBL/GenBank/DDBJ databases">
        <title>Archangium and Cystobacter genomes.</title>
        <authorList>
            <person name="Chen I.-C.K."/>
            <person name="Wielgoss S."/>
        </authorList>
    </citation>
    <scope>NUCLEOTIDE SEQUENCE [LARGE SCALE GENOMIC DNA]</scope>
    <source>
        <strain evidence="15 16">Cbm 6</strain>
    </source>
</reference>
<dbReference type="PANTHER" id="PTHR35864:SF1">
    <property type="entry name" value="ZINC METALLOPROTEASE YWHC-RELATED"/>
    <property type="match status" value="1"/>
</dbReference>